<dbReference type="Pfam" id="PF00691">
    <property type="entry name" value="OmpA"/>
    <property type="match status" value="1"/>
</dbReference>
<dbReference type="Pfam" id="PF04355">
    <property type="entry name" value="BamE"/>
    <property type="match status" value="1"/>
</dbReference>
<evidence type="ECO:0000256" key="2">
    <source>
        <dbReference type="ARBA" id="ARBA00022729"/>
    </source>
</evidence>
<dbReference type="Gene3D" id="3.30.1450.10">
    <property type="match status" value="1"/>
</dbReference>
<feature type="chain" id="PRO_5005186042" evidence="6">
    <location>
        <begin position="24"/>
        <end position="275"/>
    </location>
</feature>
<dbReference type="SUPFAM" id="SSF103088">
    <property type="entry name" value="OmpA-like"/>
    <property type="match status" value="1"/>
</dbReference>
<feature type="domain" description="OmpA-like" evidence="7">
    <location>
        <begin position="151"/>
        <end position="265"/>
    </location>
</feature>
<feature type="compositionally biased region" description="Basic and acidic residues" evidence="5">
    <location>
        <begin position="35"/>
        <end position="54"/>
    </location>
</feature>
<dbReference type="Gene3D" id="3.30.1330.60">
    <property type="entry name" value="OmpA-like domain"/>
    <property type="match status" value="1"/>
</dbReference>
<evidence type="ECO:0000313" key="9">
    <source>
        <dbReference type="Proteomes" id="UP000037643"/>
    </source>
</evidence>
<dbReference type="InterPro" id="IPR037873">
    <property type="entry name" value="BamE-like"/>
</dbReference>
<sequence length="275" mass="30366" precursor="true">MNIRNPVIAAAALAMACAGSAAAAEPGQGTPTYRPGHDTSVEFPEPRKATRKDGAFVPPRNVAMVTPGMTKNQIYTLLDVPHFHEGVFFVRKWNYILNFYTGNGDEYVSCQYQIRFDKKARVENTYFREPECASLLDRLLAPEVVTVAGPATPAKPAKTYRFNFAFDSAAIDDQGHATLRQVAEEVRGGDYREVIVTGFTDTMGDTEYNDALAARRAAASANALRSMVGEVPVYARASRDLEVPTGSQKRELRNRQVLIELYTTAVERPAPVTRR</sequence>
<keyword evidence="3 4" id="KW-0472">Membrane</keyword>
<evidence type="ECO:0000256" key="3">
    <source>
        <dbReference type="ARBA" id="ARBA00023136"/>
    </source>
</evidence>
<comment type="subcellular location">
    <subcellularLocation>
        <location evidence="1">Membrane</location>
    </subcellularLocation>
</comment>
<reference evidence="8 9" key="1">
    <citation type="submission" date="2015-06" db="EMBL/GenBank/DDBJ databases">
        <authorList>
            <person name="Kim K.M."/>
        </authorList>
    </citation>
    <scope>NUCLEOTIDE SEQUENCE [LARGE SCALE GENOMIC DNA]</scope>
    <source>
        <strain evidence="8 9">KCTC 22370</strain>
    </source>
</reference>
<dbReference type="PROSITE" id="PS51257">
    <property type="entry name" value="PROKAR_LIPOPROTEIN"/>
    <property type="match status" value="1"/>
</dbReference>
<dbReference type="InterPro" id="IPR006664">
    <property type="entry name" value="OMP_bac"/>
</dbReference>
<organism evidence="8 9">
    <name type="scientific">Pelagerythrobacter marensis</name>
    <dbReference type="NCBI Taxonomy" id="543877"/>
    <lineage>
        <taxon>Bacteria</taxon>
        <taxon>Pseudomonadati</taxon>
        <taxon>Pseudomonadota</taxon>
        <taxon>Alphaproteobacteria</taxon>
        <taxon>Sphingomonadales</taxon>
        <taxon>Erythrobacteraceae</taxon>
        <taxon>Pelagerythrobacter</taxon>
    </lineage>
</organism>
<evidence type="ECO:0000256" key="1">
    <source>
        <dbReference type="ARBA" id="ARBA00004370"/>
    </source>
</evidence>
<evidence type="ECO:0000256" key="4">
    <source>
        <dbReference type="PROSITE-ProRule" id="PRU00473"/>
    </source>
</evidence>
<evidence type="ECO:0000259" key="7">
    <source>
        <dbReference type="PROSITE" id="PS51123"/>
    </source>
</evidence>
<gene>
    <name evidence="8" type="ORF">AM2010_1462</name>
</gene>
<dbReference type="Proteomes" id="UP000037643">
    <property type="component" value="Chromosome"/>
</dbReference>
<feature type="signal peptide" evidence="6">
    <location>
        <begin position="1"/>
        <end position="23"/>
    </location>
</feature>
<dbReference type="InterPro" id="IPR036737">
    <property type="entry name" value="OmpA-like_sf"/>
</dbReference>
<dbReference type="KEGG" id="amx:AM2010_1462"/>
<dbReference type="EMBL" id="CP011805">
    <property type="protein sequence ID" value="AKM07532.1"/>
    <property type="molecule type" value="Genomic_DNA"/>
</dbReference>
<dbReference type="InterPro" id="IPR006665">
    <property type="entry name" value="OmpA-like"/>
</dbReference>
<dbReference type="PROSITE" id="PS51123">
    <property type="entry name" value="OMPA_2"/>
    <property type="match status" value="1"/>
</dbReference>
<dbReference type="AlphaFoldDB" id="A0A0G3X8Q5"/>
<feature type="region of interest" description="Disordered" evidence="5">
    <location>
        <begin position="26"/>
        <end position="54"/>
    </location>
</feature>
<dbReference type="PATRIC" id="fig|543877.4.peg.1488"/>
<evidence type="ECO:0000313" key="8">
    <source>
        <dbReference type="EMBL" id="AKM07532.1"/>
    </source>
</evidence>
<name>A0A0G3X8Q5_9SPHN</name>
<dbReference type="GO" id="GO:0019867">
    <property type="term" value="C:outer membrane"/>
    <property type="evidence" value="ECO:0007669"/>
    <property type="project" value="InterPro"/>
</dbReference>
<dbReference type="PRINTS" id="PR01021">
    <property type="entry name" value="OMPADOMAIN"/>
</dbReference>
<keyword evidence="9" id="KW-1185">Reference proteome</keyword>
<protein>
    <submittedName>
        <fullName evidence="8">OmpA/MotB domain protein</fullName>
    </submittedName>
</protein>
<dbReference type="STRING" id="543877.AM2010_1462"/>
<accession>A0A0G3X8Q5</accession>
<keyword evidence="2 6" id="KW-0732">Signal</keyword>
<dbReference type="RefSeq" id="WP_053044002.1">
    <property type="nucleotide sequence ID" value="NZ_CP011805.1"/>
</dbReference>
<proteinExistence type="predicted"/>
<evidence type="ECO:0000256" key="6">
    <source>
        <dbReference type="SAM" id="SignalP"/>
    </source>
</evidence>
<evidence type="ECO:0000256" key="5">
    <source>
        <dbReference type="SAM" id="MobiDB-lite"/>
    </source>
</evidence>
<dbReference type="InterPro" id="IPR007450">
    <property type="entry name" value="BamE_dom"/>
</dbReference>